<feature type="region of interest" description="Disordered" evidence="1">
    <location>
        <begin position="25"/>
        <end position="71"/>
    </location>
</feature>
<dbReference type="AlphaFoldDB" id="A0A8X7B8M5"/>
<feature type="compositionally biased region" description="Polar residues" evidence="1">
    <location>
        <begin position="60"/>
        <end position="71"/>
    </location>
</feature>
<dbReference type="Proteomes" id="UP000887159">
    <property type="component" value="Unassembled WGS sequence"/>
</dbReference>
<keyword evidence="3" id="KW-1185">Reference proteome</keyword>
<sequence length="192" mass="21111">MLGPVAQRNVIYTKTSLRMPLTDQSLRRPTHPKKCTRTANCFIGRPPSRHSGTAHEETGQQRNGTRSSLVTNPDSISAVMAIVFVCGDPVGERLNPVFALQRQTALSAGVMEPFFNKTKLGLTRHKTRTVTTLPWPAPDSSPIEHIWDHLGRRVGNPTSLNELEQRFSNVGCAPLRSVIILHGGASISKSRI</sequence>
<proteinExistence type="predicted"/>
<name>A0A8X7B8M5_TRICX</name>
<organism evidence="2 3">
    <name type="scientific">Trichonephila clavipes</name>
    <name type="common">Golden silk orbweaver</name>
    <name type="synonym">Nephila clavipes</name>
    <dbReference type="NCBI Taxonomy" id="2585209"/>
    <lineage>
        <taxon>Eukaryota</taxon>
        <taxon>Metazoa</taxon>
        <taxon>Ecdysozoa</taxon>
        <taxon>Arthropoda</taxon>
        <taxon>Chelicerata</taxon>
        <taxon>Arachnida</taxon>
        <taxon>Araneae</taxon>
        <taxon>Araneomorphae</taxon>
        <taxon>Entelegynae</taxon>
        <taxon>Araneoidea</taxon>
        <taxon>Nephilidae</taxon>
        <taxon>Trichonephila</taxon>
    </lineage>
</organism>
<evidence type="ECO:0000313" key="2">
    <source>
        <dbReference type="EMBL" id="GFY22354.1"/>
    </source>
</evidence>
<gene>
    <name evidence="2" type="primary">X975_24151</name>
    <name evidence="2" type="ORF">TNCV_398901</name>
</gene>
<evidence type="ECO:0000313" key="3">
    <source>
        <dbReference type="Proteomes" id="UP000887159"/>
    </source>
</evidence>
<accession>A0A8X7B8M5</accession>
<evidence type="ECO:0000256" key="1">
    <source>
        <dbReference type="SAM" id="MobiDB-lite"/>
    </source>
</evidence>
<dbReference type="EMBL" id="BMAU01021360">
    <property type="protein sequence ID" value="GFY22354.1"/>
    <property type="molecule type" value="Genomic_DNA"/>
</dbReference>
<reference evidence="2" key="1">
    <citation type="submission" date="2020-08" db="EMBL/GenBank/DDBJ databases">
        <title>Multicomponent nature underlies the extraordinary mechanical properties of spider dragline silk.</title>
        <authorList>
            <person name="Kono N."/>
            <person name="Nakamura H."/>
            <person name="Mori M."/>
            <person name="Yoshida Y."/>
            <person name="Ohtoshi R."/>
            <person name="Malay A.D."/>
            <person name="Moran D.A.P."/>
            <person name="Tomita M."/>
            <person name="Numata K."/>
            <person name="Arakawa K."/>
        </authorList>
    </citation>
    <scope>NUCLEOTIDE SEQUENCE</scope>
</reference>
<protein>
    <submittedName>
        <fullName evidence="2">Transposable element Tcb2 transposase</fullName>
    </submittedName>
</protein>
<comment type="caution">
    <text evidence="2">The sequence shown here is derived from an EMBL/GenBank/DDBJ whole genome shotgun (WGS) entry which is preliminary data.</text>
</comment>